<evidence type="ECO:0000256" key="10">
    <source>
        <dbReference type="ARBA" id="ARBA00049406"/>
    </source>
</evidence>
<evidence type="ECO:0000256" key="8">
    <source>
        <dbReference type="ARBA" id="ARBA00023014"/>
    </source>
</evidence>
<comment type="catalytic activity">
    <reaction evidence="10 11">
        <text>L-serine = pyruvate + NH4(+)</text>
        <dbReference type="Rhea" id="RHEA:19169"/>
        <dbReference type="ChEBI" id="CHEBI:15361"/>
        <dbReference type="ChEBI" id="CHEBI:28938"/>
        <dbReference type="ChEBI" id="CHEBI:33384"/>
        <dbReference type="EC" id="4.3.1.17"/>
    </reaction>
</comment>
<dbReference type="InterPro" id="IPR051318">
    <property type="entry name" value="Fe-S_L-Ser"/>
</dbReference>
<dbReference type="InterPro" id="IPR029009">
    <property type="entry name" value="ASB_dom_sf"/>
</dbReference>
<evidence type="ECO:0000256" key="11">
    <source>
        <dbReference type="RuleBase" id="RU366059"/>
    </source>
</evidence>
<feature type="domain" description="Serine dehydratase-like alpha subunit" evidence="12">
    <location>
        <begin position="185"/>
        <end position="448"/>
    </location>
</feature>
<keyword evidence="4 11" id="KW-0312">Gluconeogenesis</keyword>
<feature type="domain" description="Serine dehydratase beta chain" evidence="13">
    <location>
        <begin position="3"/>
        <end position="153"/>
    </location>
</feature>
<dbReference type="GO" id="GO:0051539">
    <property type="term" value="F:4 iron, 4 sulfur cluster binding"/>
    <property type="evidence" value="ECO:0007669"/>
    <property type="project" value="UniProtKB-UniRule"/>
</dbReference>
<evidence type="ECO:0000256" key="7">
    <source>
        <dbReference type="ARBA" id="ARBA00023004"/>
    </source>
</evidence>
<dbReference type="Pfam" id="PF03315">
    <property type="entry name" value="SDH_beta"/>
    <property type="match status" value="1"/>
</dbReference>
<evidence type="ECO:0000256" key="5">
    <source>
        <dbReference type="ARBA" id="ARBA00022485"/>
    </source>
</evidence>
<keyword evidence="6 11" id="KW-0479">Metal-binding</keyword>
<dbReference type="PANTHER" id="PTHR30182:SF1">
    <property type="entry name" value="L-SERINE DEHYDRATASE 1"/>
    <property type="match status" value="1"/>
</dbReference>
<dbReference type="KEGG" id="vih:AB0763_07160"/>
<reference evidence="14" key="1">
    <citation type="submission" date="2024-07" db="EMBL/GenBank/DDBJ databases">
        <title>Genome Analysis of a Potential Novel Vibrio Species Secreting pH- and Thermo-stable Alginate Lyase and its Application in Producing Alginate Oligosaccharides.</title>
        <authorList>
            <person name="Huang H."/>
            <person name="Bao K."/>
        </authorList>
    </citation>
    <scope>NUCLEOTIDE SEQUENCE</scope>
    <source>
        <strain evidence="14">HB236076</strain>
    </source>
</reference>
<keyword evidence="9 11" id="KW-0456">Lyase</keyword>
<evidence type="ECO:0000256" key="9">
    <source>
        <dbReference type="ARBA" id="ARBA00023239"/>
    </source>
</evidence>
<dbReference type="EC" id="4.3.1.17" evidence="11"/>
<accession>A0AB39HCD5</accession>
<dbReference type="GO" id="GO:0046872">
    <property type="term" value="F:metal ion binding"/>
    <property type="evidence" value="ECO:0007669"/>
    <property type="project" value="UniProtKB-KW"/>
</dbReference>
<organism evidence="14">
    <name type="scientific">Vibrio sp. HB236076</name>
    <dbReference type="NCBI Taxonomy" id="3232307"/>
    <lineage>
        <taxon>Bacteria</taxon>
        <taxon>Pseudomonadati</taxon>
        <taxon>Pseudomonadota</taxon>
        <taxon>Gammaproteobacteria</taxon>
        <taxon>Vibrionales</taxon>
        <taxon>Vibrionaceae</taxon>
        <taxon>Vibrio</taxon>
    </lineage>
</organism>
<protein>
    <recommendedName>
        <fullName evidence="11">L-serine dehydratase</fullName>
        <ecNumber evidence="11">4.3.1.17</ecNumber>
    </recommendedName>
</protein>
<dbReference type="InterPro" id="IPR005131">
    <property type="entry name" value="Ser_deHydtase_bsu"/>
</dbReference>
<evidence type="ECO:0000313" key="14">
    <source>
        <dbReference type="EMBL" id="XDK24018.1"/>
    </source>
</evidence>
<evidence type="ECO:0000259" key="13">
    <source>
        <dbReference type="Pfam" id="PF03315"/>
    </source>
</evidence>
<dbReference type="GO" id="GO:0009063">
    <property type="term" value="P:amino acid catabolic process"/>
    <property type="evidence" value="ECO:0007669"/>
    <property type="project" value="UniProtKB-ARBA"/>
</dbReference>
<dbReference type="Pfam" id="PF03313">
    <property type="entry name" value="SDH_alpha"/>
    <property type="match status" value="1"/>
</dbReference>
<dbReference type="Gene3D" id="3.30.1330.90">
    <property type="entry name" value="D-3-phosphoglycerate dehydrogenase, domain 3"/>
    <property type="match status" value="1"/>
</dbReference>
<dbReference type="InterPro" id="IPR005130">
    <property type="entry name" value="Ser_deHydtase-like_asu"/>
</dbReference>
<dbReference type="EMBL" id="CP162601">
    <property type="protein sequence ID" value="XDK24018.1"/>
    <property type="molecule type" value="Genomic_DNA"/>
</dbReference>
<sequence>MLSMFDIFKVGVGPSSSHTNGPMLAAYLFVQQLKPQMAQVSRIRIELYGSLSLTGKGHHTDRACMMGLMGYKPDTIDIGNANQSLDMALQHRHLCLDQIQTIRFDPERDLVFHDTSLDRHENGMAIHAFDDANKSLQQETYYSTGGGFIVSESQWQQAYREPSIGDSVPLPFDSAQTLLEQAKAHQLSIAELVLTNEKTFRSQSHIDQQVNALWQTLQTCIQRGLDTEGVLDGGLNVTRRAPSLYQSLTADEQSQDPLAEMDWISAFAFAVSEENAAGGKVVTSPTNGAAGVIPAVLMYYHQRVKPLEEEQIKAFFAVCGAIGILYKTNASISGAEVGCQGEIGVSSSMAAAGLTALFGGTNDQVCIAAEIAMEHSLGMTCDPMMGLVQVPCIERNGMGAMKAVNAARMAMKRTSSAIVSLDKVIEVMYQTGKDINRKYRETSLGGLALINLCQ</sequence>
<evidence type="ECO:0000259" key="12">
    <source>
        <dbReference type="Pfam" id="PF03313"/>
    </source>
</evidence>
<dbReference type="InterPro" id="IPR004644">
    <property type="entry name" value="Fe-S_L-Ser_mono"/>
</dbReference>
<proteinExistence type="inferred from homology"/>
<keyword evidence="5 11" id="KW-0004">4Fe-4S</keyword>
<dbReference type="GO" id="GO:0006094">
    <property type="term" value="P:gluconeogenesis"/>
    <property type="evidence" value="ECO:0007669"/>
    <property type="project" value="UniProtKB-KW"/>
</dbReference>
<name>A0AB39HCD5_9VIBR</name>
<keyword evidence="7 11" id="KW-0408">Iron</keyword>
<comment type="pathway">
    <text evidence="2">Carbohydrate biosynthesis; gluconeogenesis.</text>
</comment>
<gene>
    <name evidence="14" type="ORF">AB0763_07160</name>
</gene>
<evidence type="ECO:0000256" key="2">
    <source>
        <dbReference type="ARBA" id="ARBA00004742"/>
    </source>
</evidence>
<evidence type="ECO:0000256" key="4">
    <source>
        <dbReference type="ARBA" id="ARBA00022432"/>
    </source>
</evidence>
<dbReference type="GO" id="GO:0003941">
    <property type="term" value="F:L-serine ammonia-lyase activity"/>
    <property type="evidence" value="ECO:0007669"/>
    <property type="project" value="UniProtKB-UniRule"/>
</dbReference>
<dbReference type="AlphaFoldDB" id="A0AB39HCD5"/>
<dbReference type="SUPFAM" id="SSF143548">
    <property type="entry name" value="Serine metabolism enzymes domain"/>
    <property type="match status" value="1"/>
</dbReference>
<dbReference type="PANTHER" id="PTHR30182">
    <property type="entry name" value="L-SERINE DEHYDRATASE"/>
    <property type="match status" value="1"/>
</dbReference>
<evidence type="ECO:0000256" key="1">
    <source>
        <dbReference type="ARBA" id="ARBA00001966"/>
    </source>
</evidence>
<comment type="cofactor">
    <cofactor evidence="1 11">
        <name>[4Fe-4S] cluster</name>
        <dbReference type="ChEBI" id="CHEBI:49883"/>
    </cofactor>
</comment>
<dbReference type="RefSeq" id="WP_306100066.1">
    <property type="nucleotide sequence ID" value="NZ_CP162601.1"/>
</dbReference>
<dbReference type="NCBIfam" id="TIGR00720">
    <property type="entry name" value="sda_mono"/>
    <property type="match status" value="1"/>
</dbReference>
<keyword evidence="8 11" id="KW-0411">Iron-sulfur</keyword>
<evidence type="ECO:0000256" key="3">
    <source>
        <dbReference type="ARBA" id="ARBA00008636"/>
    </source>
</evidence>
<dbReference type="FunFam" id="3.30.1330.90:FF:000001">
    <property type="entry name" value="L-serine ammonia-lyase 1"/>
    <property type="match status" value="1"/>
</dbReference>
<evidence type="ECO:0000256" key="6">
    <source>
        <dbReference type="ARBA" id="ARBA00022723"/>
    </source>
</evidence>
<comment type="similarity">
    <text evidence="3 11">Belongs to the iron-sulfur dependent L-serine dehydratase family.</text>
</comment>